<dbReference type="Proteomes" id="UP000468735">
    <property type="component" value="Unassembled WGS sequence"/>
</dbReference>
<keyword evidence="6" id="KW-1185">Reference proteome</keyword>
<dbReference type="PROSITE" id="PS50043">
    <property type="entry name" value="HTH_LUXR_2"/>
    <property type="match status" value="1"/>
</dbReference>
<evidence type="ECO:0000256" key="2">
    <source>
        <dbReference type="ARBA" id="ARBA00023125"/>
    </source>
</evidence>
<dbReference type="GO" id="GO:0003677">
    <property type="term" value="F:DNA binding"/>
    <property type="evidence" value="ECO:0007669"/>
    <property type="project" value="UniProtKB-KW"/>
</dbReference>
<evidence type="ECO:0000256" key="1">
    <source>
        <dbReference type="ARBA" id="ARBA00023015"/>
    </source>
</evidence>
<dbReference type="Gene3D" id="1.10.10.10">
    <property type="entry name" value="Winged helix-like DNA-binding domain superfamily/Winged helix DNA-binding domain"/>
    <property type="match status" value="1"/>
</dbReference>
<evidence type="ECO:0000313" key="6">
    <source>
        <dbReference type="Proteomes" id="UP000468735"/>
    </source>
</evidence>
<dbReference type="PANTHER" id="PTHR44688:SF16">
    <property type="entry name" value="DNA-BINDING TRANSCRIPTIONAL ACTIVATOR DEVR_DOSR"/>
    <property type="match status" value="1"/>
</dbReference>
<dbReference type="InterPro" id="IPR036388">
    <property type="entry name" value="WH-like_DNA-bd_sf"/>
</dbReference>
<protein>
    <submittedName>
        <fullName evidence="5">Helix-turn-helix transcriptional regulator</fullName>
    </submittedName>
</protein>
<sequence length="366" mass="39315">MSRDDPIARAASPLELFVQVSARLRERVVFDAAAWSTTDPQTGLVTAPMWVQNLDGGSQCYAYWECELLEETVIPFRELARAATPAGALRRNTGDLPGRSAQYRRLRRDGLMDELRAVLRAGNRPWGVVSLFRSAGHEPFGQADIDLVAGMSASLGARLRAFARPSAAAPVLAGTSAPGMILFTPDGTATSINQEARHYLALLPDGPSEPSALGVRLPIWVVGTAVQARAVASERDGRSARVRIRTRDGGWLVCHASCLSGPDGLPGPTALIIEPAPASDMAPIIAAAYGLSPRELEITQHVARGLATAEIAAALFISAHTVRDHIKAIFDKTQVSSRGELVARLFTEHYWPLRDRPGDPRPAQGI</sequence>
<accession>A0A6H9YYB8</accession>
<dbReference type="SMART" id="SM00421">
    <property type="entry name" value="HTH_LUXR"/>
    <property type="match status" value="1"/>
</dbReference>
<evidence type="ECO:0000259" key="4">
    <source>
        <dbReference type="PROSITE" id="PS50043"/>
    </source>
</evidence>
<dbReference type="Pfam" id="PF00196">
    <property type="entry name" value="GerE"/>
    <property type="match status" value="1"/>
</dbReference>
<dbReference type="PROSITE" id="PS00622">
    <property type="entry name" value="HTH_LUXR_1"/>
    <property type="match status" value="1"/>
</dbReference>
<dbReference type="OrthoDB" id="9815744at2"/>
<keyword evidence="3" id="KW-0804">Transcription</keyword>
<dbReference type="InterPro" id="IPR016032">
    <property type="entry name" value="Sig_transdc_resp-reg_C-effctor"/>
</dbReference>
<keyword evidence="2" id="KW-0238">DNA-binding</keyword>
<reference evidence="5 6" key="1">
    <citation type="submission" date="2019-09" db="EMBL/GenBank/DDBJ databases">
        <title>Actinomadura physcomitrii sp. nov., a novel actinomycete isolated from moss [Physcomitrium sphaericum (Ludw) Fuernr].</title>
        <authorList>
            <person name="Zhuang X."/>
            <person name="Liu C."/>
        </authorList>
    </citation>
    <scope>NUCLEOTIDE SEQUENCE [LARGE SCALE GENOMIC DNA]</scope>
    <source>
        <strain evidence="5 6">HMC1</strain>
    </source>
</reference>
<comment type="caution">
    <text evidence="5">The sequence shown here is derived from an EMBL/GenBank/DDBJ whole genome shotgun (WGS) entry which is preliminary data.</text>
</comment>
<dbReference type="EMBL" id="WBMT01000006">
    <property type="protein sequence ID" value="KAB2349132.1"/>
    <property type="molecule type" value="Genomic_DNA"/>
</dbReference>
<organism evidence="5 6">
    <name type="scientific">Actinomadura rudentiformis</name>
    <dbReference type="NCBI Taxonomy" id="359158"/>
    <lineage>
        <taxon>Bacteria</taxon>
        <taxon>Bacillati</taxon>
        <taxon>Actinomycetota</taxon>
        <taxon>Actinomycetes</taxon>
        <taxon>Streptosporangiales</taxon>
        <taxon>Thermomonosporaceae</taxon>
        <taxon>Actinomadura</taxon>
    </lineage>
</organism>
<proteinExistence type="predicted"/>
<evidence type="ECO:0000256" key="3">
    <source>
        <dbReference type="ARBA" id="ARBA00023163"/>
    </source>
</evidence>
<dbReference type="PRINTS" id="PR00038">
    <property type="entry name" value="HTHLUXR"/>
</dbReference>
<dbReference type="AlphaFoldDB" id="A0A6H9YYB8"/>
<dbReference type="GO" id="GO:0006355">
    <property type="term" value="P:regulation of DNA-templated transcription"/>
    <property type="evidence" value="ECO:0007669"/>
    <property type="project" value="InterPro"/>
</dbReference>
<feature type="domain" description="HTH luxR-type" evidence="4">
    <location>
        <begin position="284"/>
        <end position="349"/>
    </location>
</feature>
<dbReference type="PANTHER" id="PTHR44688">
    <property type="entry name" value="DNA-BINDING TRANSCRIPTIONAL ACTIVATOR DEVR_DOSR"/>
    <property type="match status" value="1"/>
</dbReference>
<evidence type="ECO:0000313" key="5">
    <source>
        <dbReference type="EMBL" id="KAB2349132.1"/>
    </source>
</evidence>
<dbReference type="InterPro" id="IPR000792">
    <property type="entry name" value="Tscrpt_reg_LuxR_C"/>
</dbReference>
<keyword evidence="1" id="KW-0805">Transcription regulation</keyword>
<dbReference type="CDD" id="cd06170">
    <property type="entry name" value="LuxR_C_like"/>
    <property type="match status" value="1"/>
</dbReference>
<dbReference type="RefSeq" id="WP_151560905.1">
    <property type="nucleotide sequence ID" value="NZ_WBMT01000006.1"/>
</dbReference>
<gene>
    <name evidence="5" type="ORF">F8566_15530</name>
</gene>
<name>A0A6H9YYB8_9ACTN</name>
<dbReference type="SUPFAM" id="SSF46894">
    <property type="entry name" value="C-terminal effector domain of the bipartite response regulators"/>
    <property type="match status" value="1"/>
</dbReference>